<accession>A0ABP5SW04</accession>
<evidence type="ECO:0000313" key="2">
    <source>
        <dbReference type="EMBL" id="GAA2339435.1"/>
    </source>
</evidence>
<reference evidence="3" key="1">
    <citation type="journal article" date="2019" name="Int. J. Syst. Evol. Microbiol.">
        <title>The Global Catalogue of Microorganisms (GCM) 10K type strain sequencing project: providing services to taxonomists for standard genome sequencing and annotation.</title>
        <authorList>
            <consortium name="The Broad Institute Genomics Platform"/>
            <consortium name="The Broad Institute Genome Sequencing Center for Infectious Disease"/>
            <person name="Wu L."/>
            <person name="Ma J."/>
        </authorList>
    </citation>
    <scope>NUCLEOTIDE SEQUENCE [LARGE SCALE GENOMIC DNA]</scope>
    <source>
        <strain evidence="3">JCM 3272</strain>
    </source>
</reference>
<dbReference type="InterPro" id="IPR023298">
    <property type="entry name" value="ATPase_P-typ_TM_dom_sf"/>
</dbReference>
<dbReference type="Proteomes" id="UP001501444">
    <property type="component" value="Unassembled WGS sequence"/>
</dbReference>
<dbReference type="RefSeq" id="WP_344612153.1">
    <property type="nucleotide sequence ID" value="NZ_BAAARV010000019.1"/>
</dbReference>
<keyword evidence="3" id="KW-1185">Reference proteome</keyword>
<protein>
    <recommendedName>
        <fullName evidence="1">Cation-transporting P-type ATPase N-terminal domain-containing protein</fullName>
    </recommendedName>
</protein>
<dbReference type="EMBL" id="BAAARV010000019">
    <property type="protein sequence ID" value="GAA2339435.1"/>
    <property type="molecule type" value="Genomic_DNA"/>
</dbReference>
<evidence type="ECO:0000259" key="1">
    <source>
        <dbReference type="Pfam" id="PF00690"/>
    </source>
</evidence>
<dbReference type="SUPFAM" id="SSF81665">
    <property type="entry name" value="Calcium ATPase, transmembrane domain M"/>
    <property type="match status" value="1"/>
</dbReference>
<name>A0ABP5SW04_9ACTN</name>
<comment type="caution">
    <text evidence="2">The sequence shown here is derived from an EMBL/GenBank/DDBJ whole genome shotgun (WGS) entry which is preliminary data.</text>
</comment>
<sequence length="69" mass="7101">MATLSTTGAETTLFHALSVDDALAVEHVEPLSGLSPAEVSSRRATYGPNRLVAEGPLRHRAATTGALAS</sequence>
<proteinExistence type="predicted"/>
<feature type="domain" description="Cation-transporting P-type ATPase N-terminal" evidence="1">
    <location>
        <begin position="14"/>
        <end position="54"/>
    </location>
</feature>
<dbReference type="Pfam" id="PF00690">
    <property type="entry name" value="Cation_ATPase_N"/>
    <property type="match status" value="1"/>
</dbReference>
<evidence type="ECO:0000313" key="3">
    <source>
        <dbReference type="Proteomes" id="UP001501444"/>
    </source>
</evidence>
<organism evidence="2 3">
    <name type="scientific">Dactylosporangium salmoneum</name>
    <dbReference type="NCBI Taxonomy" id="53361"/>
    <lineage>
        <taxon>Bacteria</taxon>
        <taxon>Bacillati</taxon>
        <taxon>Actinomycetota</taxon>
        <taxon>Actinomycetes</taxon>
        <taxon>Micromonosporales</taxon>
        <taxon>Micromonosporaceae</taxon>
        <taxon>Dactylosporangium</taxon>
    </lineage>
</organism>
<dbReference type="InterPro" id="IPR004014">
    <property type="entry name" value="ATPase_P-typ_cation-transptr_N"/>
</dbReference>
<gene>
    <name evidence="2" type="ORF">GCM10010170_021510</name>
</gene>